<evidence type="ECO:0000313" key="2">
    <source>
        <dbReference type="EMBL" id="SIN81044.1"/>
    </source>
</evidence>
<feature type="signal peptide" evidence="1">
    <location>
        <begin position="1"/>
        <end position="18"/>
    </location>
</feature>
<dbReference type="STRING" id="59733.SAMN05421769_0202"/>
<accession>A0A1N6EDF3</accession>
<organism evidence="2 3">
    <name type="scientific">Chryseobacterium scophthalmum</name>
    <dbReference type="NCBI Taxonomy" id="59733"/>
    <lineage>
        <taxon>Bacteria</taxon>
        <taxon>Pseudomonadati</taxon>
        <taxon>Bacteroidota</taxon>
        <taxon>Flavobacteriia</taxon>
        <taxon>Flavobacteriales</taxon>
        <taxon>Weeksellaceae</taxon>
        <taxon>Chryseobacterium group</taxon>
        <taxon>Chryseobacterium</taxon>
    </lineage>
</organism>
<dbReference type="AlphaFoldDB" id="A0A1N6EDF3"/>
<feature type="chain" id="PRO_5012455594" evidence="1">
    <location>
        <begin position="19"/>
        <end position="175"/>
    </location>
</feature>
<dbReference type="EMBL" id="FSRQ01000001">
    <property type="protein sequence ID" value="SIN81044.1"/>
    <property type="molecule type" value="Genomic_DNA"/>
</dbReference>
<keyword evidence="1" id="KW-0732">Signal</keyword>
<dbReference type="RefSeq" id="WP_074228144.1">
    <property type="nucleotide sequence ID" value="NZ_CP177162.1"/>
</dbReference>
<evidence type="ECO:0000256" key="1">
    <source>
        <dbReference type="SAM" id="SignalP"/>
    </source>
</evidence>
<dbReference type="Proteomes" id="UP000184782">
    <property type="component" value="Unassembled WGS sequence"/>
</dbReference>
<keyword evidence="3" id="KW-1185">Reference proteome</keyword>
<evidence type="ECO:0000313" key="3">
    <source>
        <dbReference type="Proteomes" id="UP000184782"/>
    </source>
</evidence>
<sequence length="175" mass="19187">MKKILLLLSLSLSAVAFSQVSTLVINNYSAYTLTGRLRATDLTNCVPEIYMGNTLASGNFTIPPTTTTDYPKYYTANTAPIPVNDFLVRLSYTSPATVLAYNDPNMYAISPTTDWSFFAFDVRDPASINTVYDHYDIGVAPCAATYPTNGIGTVSETEWFTITSGGTIFSYINIY</sequence>
<protein>
    <submittedName>
        <fullName evidence="2">Uncharacterized protein</fullName>
    </submittedName>
</protein>
<reference evidence="3" key="1">
    <citation type="submission" date="2016-12" db="EMBL/GenBank/DDBJ databases">
        <authorList>
            <person name="Varghese N."/>
            <person name="Submissions S."/>
        </authorList>
    </citation>
    <scope>NUCLEOTIDE SEQUENCE [LARGE SCALE GENOMIC DNA]</scope>
    <source>
        <strain evidence="3">DSM 16779</strain>
    </source>
</reference>
<dbReference type="OrthoDB" id="1246355at2"/>
<proteinExistence type="predicted"/>
<name>A0A1N6EDF3_9FLAO</name>
<gene>
    <name evidence="2" type="ORF">SAMN05421769_0202</name>
</gene>